<dbReference type="Proteomes" id="UP000024635">
    <property type="component" value="Unassembled WGS sequence"/>
</dbReference>
<dbReference type="EMBL" id="JARK01001566">
    <property type="protein sequence ID" value="EYB89609.1"/>
    <property type="molecule type" value="Genomic_DNA"/>
</dbReference>
<dbReference type="AlphaFoldDB" id="A0A016SH47"/>
<protein>
    <submittedName>
        <fullName evidence="2">Uncharacterized protein</fullName>
    </submittedName>
</protein>
<name>A0A016SH47_9BILA</name>
<evidence type="ECO:0000313" key="3">
    <source>
        <dbReference type="Proteomes" id="UP000024635"/>
    </source>
</evidence>
<proteinExistence type="predicted"/>
<comment type="caution">
    <text evidence="2">The sequence shown here is derived from an EMBL/GenBank/DDBJ whole genome shotgun (WGS) entry which is preliminary data.</text>
</comment>
<keyword evidence="3" id="KW-1185">Reference proteome</keyword>
<organism evidence="2 3">
    <name type="scientific">Ancylostoma ceylanicum</name>
    <dbReference type="NCBI Taxonomy" id="53326"/>
    <lineage>
        <taxon>Eukaryota</taxon>
        <taxon>Metazoa</taxon>
        <taxon>Ecdysozoa</taxon>
        <taxon>Nematoda</taxon>
        <taxon>Chromadorea</taxon>
        <taxon>Rhabditida</taxon>
        <taxon>Rhabditina</taxon>
        <taxon>Rhabditomorpha</taxon>
        <taxon>Strongyloidea</taxon>
        <taxon>Ancylostomatidae</taxon>
        <taxon>Ancylostomatinae</taxon>
        <taxon>Ancylostoma</taxon>
    </lineage>
</organism>
<feature type="region of interest" description="Disordered" evidence="1">
    <location>
        <begin position="1"/>
        <end position="24"/>
    </location>
</feature>
<sequence length="149" mass="17445">MRAVAARQQHQARSQSHTSQRHRMRTQLQYCSRDVENRRSLRGVTVAHRRFAITSLELPQSKRFGHHSICLARSFRWPTECPSKHSFSWFLPTNRYIDRSLVMNRISSSGNMSNELKFKLESDCLCQIKAKTLKIEHQEAERGKLHAVL</sequence>
<evidence type="ECO:0000256" key="1">
    <source>
        <dbReference type="SAM" id="MobiDB-lite"/>
    </source>
</evidence>
<feature type="compositionally biased region" description="Low complexity" evidence="1">
    <location>
        <begin position="1"/>
        <end position="18"/>
    </location>
</feature>
<reference evidence="3" key="1">
    <citation type="journal article" date="2015" name="Nat. Genet.">
        <title>The genome and transcriptome of the zoonotic hookworm Ancylostoma ceylanicum identify infection-specific gene families.</title>
        <authorList>
            <person name="Schwarz E.M."/>
            <person name="Hu Y."/>
            <person name="Antoshechkin I."/>
            <person name="Miller M.M."/>
            <person name="Sternberg P.W."/>
            <person name="Aroian R.V."/>
        </authorList>
    </citation>
    <scope>NUCLEOTIDE SEQUENCE</scope>
    <source>
        <strain evidence="3">HY135</strain>
    </source>
</reference>
<evidence type="ECO:0000313" key="2">
    <source>
        <dbReference type="EMBL" id="EYB89609.1"/>
    </source>
</evidence>
<accession>A0A016SH47</accession>
<gene>
    <name evidence="2" type="primary">Acey_s0230.g2985</name>
    <name evidence="2" type="ORF">Y032_0230g2985</name>
</gene>